<reference evidence="2" key="1">
    <citation type="submission" date="2022-02" db="EMBL/GenBank/DDBJ databases">
        <title>Atlantic sturgeon de novo genome assembly.</title>
        <authorList>
            <person name="Stock M."/>
            <person name="Klopp C."/>
            <person name="Guiguen Y."/>
            <person name="Cabau C."/>
            <person name="Parinello H."/>
            <person name="Santidrian Yebra-Pimentel E."/>
            <person name="Kuhl H."/>
            <person name="Dirks R.P."/>
            <person name="Guessner J."/>
            <person name="Wuertz S."/>
            <person name="Du K."/>
            <person name="Schartl M."/>
        </authorList>
    </citation>
    <scope>NUCLEOTIDE SEQUENCE</scope>
    <source>
        <strain evidence="2">STURGEONOMICS-FGT-2020</strain>
        <tissue evidence="2">Whole blood</tissue>
    </source>
</reference>
<gene>
    <name evidence="2" type="ORF">AOXY_G5363</name>
</gene>
<evidence type="ECO:0000313" key="2">
    <source>
        <dbReference type="EMBL" id="KAK1172710.1"/>
    </source>
</evidence>
<name>A0AAD8GE25_ACIOX</name>
<feature type="compositionally biased region" description="Acidic residues" evidence="1">
    <location>
        <begin position="16"/>
        <end position="27"/>
    </location>
</feature>
<feature type="region of interest" description="Disordered" evidence="1">
    <location>
        <begin position="1"/>
        <end position="70"/>
    </location>
</feature>
<keyword evidence="3" id="KW-1185">Reference proteome</keyword>
<dbReference type="EMBL" id="JAGXEW010000004">
    <property type="protein sequence ID" value="KAK1172710.1"/>
    <property type="molecule type" value="Genomic_DNA"/>
</dbReference>
<protein>
    <submittedName>
        <fullName evidence="2">Uncharacterized protein</fullName>
    </submittedName>
</protein>
<proteinExistence type="predicted"/>
<feature type="compositionally biased region" description="Polar residues" evidence="1">
    <location>
        <begin position="31"/>
        <end position="45"/>
    </location>
</feature>
<comment type="caution">
    <text evidence="2">The sequence shown here is derived from an EMBL/GenBank/DDBJ whole genome shotgun (WGS) entry which is preliminary data.</text>
</comment>
<evidence type="ECO:0000256" key="1">
    <source>
        <dbReference type="SAM" id="MobiDB-lite"/>
    </source>
</evidence>
<dbReference type="AlphaFoldDB" id="A0AAD8GE25"/>
<evidence type="ECO:0000313" key="3">
    <source>
        <dbReference type="Proteomes" id="UP001230051"/>
    </source>
</evidence>
<organism evidence="2 3">
    <name type="scientific">Acipenser oxyrinchus oxyrinchus</name>
    <dbReference type="NCBI Taxonomy" id="40147"/>
    <lineage>
        <taxon>Eukaryota</taxon>
        <taxon>Metazoa</taxon>
        <taxon>Chordata</taxon>
        <taxon>Craniata</taxon>
        <taxon>Vertebrata</taxon>
        <taxon>Euteleostomi</taxon>
        <taxon>Actinopterygii</taxon>
        <taxon>Chondrostei</taxon>
        <taxon>Acipenseriformes</taxon>
        <taxon>Acipenseridae</taxon>
        <taxon>Acipenser</taxon>
    </lineage>
</organism>
<sequence>MHFLVPLLNDRRTESAEQEATDQESDELFSSHPSSPANPSVSTARSAGDPAAPYLPLNQQHGLPWARGGN</sequence>
<accession>A0AAD8GE25</accession>
<dbReference type="Proteomes" id="UP001230051">
    <property type="component" value="Unassembled WGS sequence"/>
</dbReference>